<dbReference type="GO" id="GO:0072546">
    <property type="term" value="C:EMC complex"/>
    <property type="evidence" value="ECO:0007669"/>
    <property type="project" value="UniProtKB-UniRule"/>
</dbReference>
<dbReference type="Gene3D" id="1.25.40.10">
    <property type="entry name" value="Tetratricopeptide repeat domain"/>
    <property type="match status" value="1"/>
</dbReference>
<dbReference type="Proteomes" id="UP000325780">
    <property type="component" value="Unassembled WGS sequence"/>
</dbReference>
<name>A0A5N6TNG3_ASPAV</name>
<dbReference type="EMBL" id="ML742197">
    <property type="protein sequence ID" value="KAE8147651.1"/>
    <property type="molecule type" value="Genomic_DNA"/>
</dbReference>
<evidence type="ECO:0000256" key="1">
    <source>
        <dbReference type="ARBA" id="ARBA00022737"/>
    </source>
</evidence>
<dbReference type="PROSITE" id="PS50005">
    <property type="entry name" value="TPR"/>
    <property type="match status" value="1"/>
</dbReference>
<evidence type="ECO:0000259" key="5">
    <source>
        <dbReference type="Pfam" id="PF22890"/>
    </source>
</evidence>
<dbReference type="AlphaFoldDB" id="A0A5N6TNG3"/>
<proteinExistence type="inferred from homology"/>
<keyword evidence="4" id="KW-0472">Membrane</keyword>
<comment type="subunit">
    <text evidence="4">Component of the ER membrane protein complex (EMC).</text>
</comment>
<dbReference type="OrthoDB" id="124397at2759"/>
<dbReference type="InterPro" id="IPR011990">
    <property type="entry name" value="TPR-like_helical_dom_sf"/>
</dbReference>
<protein>
    <recommendedName>
        <fullName evidence="4">ER membrane protein complex subunit 2</fullName>
    </recommendedName>
</protein>
<comment type="similarity">
    <text evidence="4">Belongs to the EMC2 family.</text>
</comment>
<dbReference type="Pfam" id="PF22890">
    <property type="entry name" value="TPR_EMC2"/>
    <property type="match status" value="1"/>
</dbReference>
<feature type="domain" description="EMC2 TPR-like" evidence="5">
    <location>
        <begin position="96"/>
        <end position="209"/>
    </location>
</feature>
<keyword evidence="7" id="KW-1185">Reference proteome</keyword>
<feature type="repeat" description="TPR" evidence="3">
    <location>
        <begin position="161"/>
        <end position="194"/>
    </location>
</feature>
<keyword evidence="4" id="KW-0256">Endoplasmic reticulum</keyword>
<evidence type="ECO:0000313" key="7">
    <source>
        <dbReference type="Proteomes" id="UP000325780"/>
    </source>
</evidence>
<gene>
    <name evidence="6" type="ORF">BDV25DRAFT_159913</name>
</gene>
<evidence type="ECO:0000256" key="4">
    <source>
        <dbReference type="RuleBase" id="RU367091"/>
    </source>
</evidence>
<dbReference type="InterPro" id="IPR039856">
    <property type="entry name" value="EMC2-like"/>
</dbReference>
<reference evidence="6 7" key="1">
    <citation type="submission" date="2019-04" db="EMBL/GenBank/DDBJ databases">
        <title>Friends and foes A comparative genomics study of 23 Aspergillus species from section Flavi.</title>
        <authorList>
            <consortium name="DOE Joint Genome Institute"/>
            <person name="Kjaerbolling I."/>
            <person name="Vesth T."/>
            <person name="Frisvad J.C."/>
            <person name="Nybo J.L."/>
            <person name="Theobald S."/>
            <person name="Kildgaard S."/>
            <person name="Isbrandt T."/>
            <person name="Kuo A."/>
            <person name="Sato A."/>
            <person name="Lyhne E.K."/>
            <person name="Kogle M.E."/>
            <person name="Wiebenga A."/>
            <person name="Kun R.S."/>
            <person name="Lubbers R.J."/>
            <person name="Makela M.R."/>
            <person name="Barry K."/>
            <person name="Chovatia M."/>
            <person name="Clum A."/>
            <person name="Daum C."/>
            <person name="Haridas S."/>
            <person name="He G."/>
            <person name="LaButti K."/>
            <person name="Lipzen A."/>
            <person name="Mondo S."/>
            <person name="Riley R."/>
            <person name="Salamov A."/>
            <person name="Simmons B.A."/>
            <person name="Magnuson J.K."/>
            <person name="Henrissat B."/>
            <person name="Mortensen U.H."/>
            <person name="Larsen T.O."/>
            <person name="Devries R.P."/>
            <person name="Grigoriev I.V."/>
            <person name="Machida M."/>
            <person name="Baker S.E."/>
            <person name="Andersen M.R."/>
        </authorList>
    </citation>
    <scope>NUCLEOTIDE SEQUENCE [LARGE SCALE GENOMIC DNA]</scope>
    <source>
        <strain evidence="6 7">IBT 18842</strain>
    </source>
</reference>
<evidence type="ECO:0000256" key="2">
    <source>
        <dbReference type="ARBA" id="ARBA00022803"/>
    </source>
</evidence>
<dbReference type="InterPro" id="IPR019734">
    <property type="entry name" value="TPR_rpt"/>
</dbReference>
<accession>A0A5N6TNG3</accession>
<organism evidence="6 7">
    <name type="scientific">Aspergillus avenaceus</name>
    <dbReference type="NCBI Taxonomy" id="36643"/>
    <lineage>
        <taxon>Eukaryota</taxon>
        <taxon>Fungi</taxon>
        <taxon>Dikarya</taxon>
        <taxon>Ascomycota</taxon>
        <taxon>Pezizomycotina</taxon>
        <taxon>Eurotiomycetes</taxon>
        <taxon>Eurotiomycetidae</taxon>
        <taxon>Eurotiales</taxon>
        <taxon>Aspergillaceae</taxon>
        <taxon>Aspergillus</taxon>
        <taxon>Aspergillus subgen. Circumdati</taxon>
    </lineage>
</organism>
<evidence type="ECO:0000313" key="6">
    <source>
        <dbReference type="EMBL" id="KAE8147651.1"/>
    </source>
</evidence>
<dbReference type="InterPro" id="IPR055217">
    <property type="entry name" value="TPR_EMC2"/>
</dbReference>
<keyword evidence="2 3" id="KW-0802">TPR repeat</keyword>
<dbReference type="PANTHER" id="PTHR12760">
    <property type="entry name" value="TETRATRICOPEPTIDE REPEAT PROTEIN"/>
    <property type="match status" value="1"/>
</dbReference>
<keyword evidence="1" id="KW-0677">Repeat</keyword>
<sequence>MALITHEPHAGHSSNLIATFRLSQQAPVLLKQQLSKERNVLLSLVNKSEEPENHGMTEQLFFACLQSGDDKSAVLCLELLTRRFGSSNERVTALRGLYEEALAENQFELEQCLHKYDALLSDNALNLPISRRRIALLRAMSRPADAIASLVELLKAIPTDAEAWCELADLYHSQGMNLQAIFSLEEALLITPNAWNIHARLGEVLYICACPLDTEDSIQLLRRSIQYFCRSVELCDDYLRGYYGLAMATFLICSRNPSTGSSNELLSVSTEDMLYNNRVEKLNKLAKTKLEDIVERRSVDLQLWEYSQGELIAAKELLDRMTGLH</sequence>
<dbReference type="SUPFAM" id="SSF48452">
    <property type="entry name" value="TPR-like"/>
    <property type="match status" value="1"/>
</dbReference>
<comment type="function">
    <text evidence="4">Part of the endoplasmic reticulum membrane protein complex (EMC) that enables the energy-independent insertion into endoplasmic reticulum membranes of newly synthesized membrane proteins.</text>
</comment>
<comment type="subcellular location">
    <subcellularLocation>
        <location evidence="4">Endoplasmic reticulum membrane</location>
        <topology evidence="4">Peripheral membrane protein</topology>
        <orientation evidence="4">Cytoplasmic side</orientation>
    </subcellularLocation>
</comment>
<evidence type="ECO:0000256" key="3">
    <source>
        <dbReference type="PROSITE-ProRule" id="PRU00339"/>
    </source>
</evidence>